<feature type="short sequence motif" description="GXSXG" evidence="2">
    <location>
        <begin position="97"/>
        <end position="101"/>
    </location>
</feature>
<comment type="caution">
    <text evidence="5">The sequence shown here is derived from an EMBL/GenBank/DDBJ whole genome shotgun (WGS) entry which is preliminary data.</text>
</comment>
<dbReference type="InterPro" id="IPR016035">
    <property type="entry name" value="Acyl_Trfase/lysoPLipase"/>
</dbReference>
<evidence type="ECO:0000313" key="6">
    <source>
        <dbReference type="Proteomes" id="UP001347796"/>
    </source>
</evidence>
<evidence type="ECO:0000259" key="4">
    <source>
        <dbReference type="PROSITE" id="PS51635"/>
    </source>
</evidence>
<feature type="short sequence motif" description="GXGXXG" evidence="2">
    <location>
        <begin position="66"/>
        <end position="71"/>
    </location>
</feature>
<feature type="active site" description="Proton acceptor" evidence="2">
    <location>
        <position position="219"/>
    </location>
</feature>
<dbReference type="GO" id="GO:0019433">
    <property type="term" value="P:triglyceride catabolic process"/>
    <property type="evidence" value="ECO:0007669"/>
    <property type="project" value="TreeGrafter"/>
</dbReference>
<evidence type="ECO:0000256" key="1">
    <source>
        <dbReference type="ARBA" id="ARBA00023098"/>
    </source>
</evidence>
<keyword evidence="2" id="KW-0378">Hydrolase</keyword>
<evidence type="ECO:0000313" key="5">
    <source>
        <dbReference type="EMBL" id="KAK6196264.1"/>
    </source>
</evidence>
<dbReference type="Proteomes" id="UP001347796">
    <property type="component" value="Unassembled WGS sequence"/>
</dbReference>
<feature type="region of interest" description="Disordered" evidence="3">
    <location>
        <begin position="1"/>
        <end position="30"/>
    </location>
</feature>
<dbReference type="PROSITE" id="PS51635">
    <property type="entry name" value="PNPLA"/>
    <property type="match status" value="1"/>
</dbReference>
<dbReference type="SUPFAM" id="SSF52151">
    <property type="entry name" value="FabD/lysophospholipase-like"/>
    <property type="match status" value="1"/>
</dbReference>
<organism evidence="5 6">
    <name type="scientific">Patella caerulea</name>
    <name type="common">Rayed Mediterranean limpet</name>
    <dbReference type="NCBI Taxonomy" id="87958"/>
    <lineage>
        <taxon>Eukaryota</taxon>
        <taxon>Metazoa</taxon>
        <taxon>Spiralia</taxon>
        <taxon>Lophotrochozoa</taxon>
        <taxon>Mollusca</taxon>
        <taxon>Gastropoda</taxon>
        <taxon>Patellogastropoda</taxon>
        <taxon>Patelloidea</taxon>
        <taxon>Patellidae</taxon>
        <taxon>Patella</taxon>
    </lineage>
</organism>
<dbReference type="Gene3D" id="3.40.1090.10">
    <property type="entry name" value="Cytosolic phospholipase A2 catalytic domain"/>
    <property type="match status" value="1"/>
</dbReference>
<dbReference type="GO" id="GO:0004806">
    <property type="term" value="F:triacylglycerol lipase activity"/>
    <property type="evidence" value="ECO:0007669"/>
    <property type="project" value="TreeGrafter"/>
</dbReference>
<gene>
    <name evidence="5" type="ORF">SNE40_001519</name>
</gene>
<evidence type="ECO:0000256" key="3">
    <source>
        <dbReference type="SAM" id="MobiDB-lite"/>
    </source>
</evidence>
<feature type="short sequence motif" description="DGA/G" evidence="2">
    <location>
        <begin position="219"/>
        <end position="221"/>
    </location>
</feature>
<evidence type="ECO:0000256" key="2">
    <source>
        <dbReference type="PROSITE-ProRule" id="PRU01161"/>
    </source>
</evidence>
<dbReference type="GO" id="GO:0005737">
    <property type="term" value="C:cytoplasm"/>
    <property type="evidence" value="ECO:0007669"/>
    <property type="project" value="TreeGrafter"/>
</dbReference>
<dbReference type="GO" id="GO:0016020">
    <property type="term" value="C:membrane"/>
    <property type="evidence" value="ECO:0007669"/>
    <property type="project" value="TreeGrafter"/>
</dbReference>
<dbReference type="GO" id="GO:0005811">
    <property type="term" value="C:lipid droplet"/>
    <property type="evidence" value="ECO:0007669"/>
    <property type="project" value="TreeGrafter"/>
</dbReference>
<dbReference type="PANTHER" id="PTHR12406:SF7">
    <property type="entry name" value="PATATIN-LIKE PHOSPHOLIPASE DOMAIN-CONTAINING PROTEIN 4"/>
    <property type="match status" value="1"/>
</dbReference>
<dbReference type="GO" id="GO:0055088">
    <property type="term" value="P:lipid homeostasis"/>
    <property type="evidence" value="ECO:0007669"/>
    <property type="project" value="TreeGrafter"/>
</dbReference>
<keyword evidence="6" id="KW-1185">Reference proteome</keyword>
<dbReference type="Pfam" id="PF01734">
    <property type="entry name" value="Patatin"/>
    <property type="match status" value="1"/>
</dbReference>
<accession>A0AAN8KEQ7</accession>
<reference evidence="5 6" key="1">
    <citation type="submission" date="2024-01" db="EMBL/GenBank/DDBJ databases">
        <title>The genome of the rayed Mediterranean limpet Patella caerulea (Linnaeus, 1758).</title>
        <authorList>
            <person name="Anh-Thu Weber A."/>
            <person name="Halstead-Nussloch G."/>
        </authorList>
    </citation>
    <scope>NUCLEOTIDE SEQUENCE [LARGE SCALE GENOMIC DNA]</scope>
    <source>
        <strain evidence="5">AATW-2023a</strain>
        <tissue evidence="5">Whole specimen</tissue>
    </source>
</reference>
<dbReference type="EMBL" id="JAZGQO010000001">
    <property type="protein sequence ID" value="KAK6196264.1"/>
    <property type="molecule type" value="Genomic_DNA"/>
</dbReference>
<keyword evidence="2" id="KW-0442">Lipid degradation</keyword>
<dbReference type="PANTHER" id="PTHR12406">
    <property type="entry name" value="CALCIUM-INDEPENDENT PHOSPHOLIPASE A2 IPLA2 -RELATED"/>
    <property type="match status" value="1"/>
</dbReference>
<feature type="domain" description="PNPLA" evidence="4">
    <location>
        <begin position="62"/>
        <end position="232"/>
    </location>
</feature>
<feature type="compositionally biased region" description="Basic residues" evidence="3">
    <location>
        <begin position="1"/>
        <end position="10"/>
    </location>
</feature>
<sequence>MKKTKVKKIGKLTPDAANKEKDSVKKLPESESRFSCDSRAVSESGSLFDLRSTISEDMQLHLSLCGCGFLGIYHLGVATCLVKHGQGFLSGVEKYAGASAGSLISAMLLIDQDKIDDCTTFTFNLAKKIRSKPFGALTPRFNLLKPVCEFLEEALPVNAHEKATGRLFLSLTNTRSKKNEMMCEFDTREELIQALIASSYIPFYAGTKPPTIRGHKFMDGGMTNNLPDFPYGRTISVSPFCGSQDICPQDKKGKSWFISQGNQDYQVNWSNILRGTHAFFPPSRRVLQEYFDKGERDAGRFLRKEGWYETKVPKPVKKEYMTLYESAV</sequence>
<dbReference type="InterPro" id="IPR002641">
    <property type="entry name" value="PNPLA_dom"/>
</dbReference>
<feature type="active site" description="Nucleophile" evidence="2">
    <location>
        <position position="99"/>
    </location>
</feature>
<dbReference type="AlphaFoldDB" id="A0AAN8KEQ7"/>
<protein>
    <recommendedName>
        <fullName evidence="4">PNPLA domain-containing protein</fullName>
    </recommendedName>
</protein>
<proteinExistence type="predicted"/>
<name>A0AAN8KEQ7_PATCE</name>
<dbReference type="InterPro" id="IPR033562">
    <property type="entry name" value="PLPL"/>
</dbReference>
<keyword evidence="1 2" id="KW-0443">Lipid metabolism</keyword>
<feature type="compositionally biased region" description="Basic and acidic residues" evidence="3">
    <location>
        <begin position="17"/>
        <end position="30"/>
    </location>
</feature>